<dbReference type="Pfam" id="PF12372">
    <property type="entry name" value="Htt_N-HEAT"/>
    <property type="match status" value="1"/>
</dbReference>
<reference evidence="8" key="1">
    <citation type="submission" date="2009-08" db="EMBL/GenBank/DDBJ databases">
        <title>Annotation of Salpingoeca rosetta.</title>
        <authorList>
            <consortium name="The Broad Institute Genome Sequencing Platform"/>
            <person name="Russ C."/>
            <person name="Cuomo C."/>
            <person name="Burger G."/>
            <person name="Gray M.W."/>
            <person name="Holland P.W.H."/>
            <person name="King N."/>
            <person name="Lang F.B.F."/>
            <person name="Roger A.J."/>
            <person name="Ruiz-Trillo I."/>
            <person name="Young S.K."/>
            <person name="Zeng Q."/>
            <person name="Gargeya S."/>
            <person name="Alvarado L."/>
            <person name="Berlin A."/>
            <person name="Chapman S.B."/>
            <person name="Chen Z."/>
            <person name="Freedman E."/>
            <person name="Gellesch M."/>
            <person name="Goldberg J."/>
            <person name="Griggs A."/>
            <person name="Gujja S."/>
            <person name="Heilman E."/>
            <person name="Heiman D."/>
            <person name="Howarth C."/>
            <person name="Mehta T."/>
            <person name="Neiman D."/>
            <person name="Pearson M."/>
            <person name="Roberts A."/>
            <person name="Saif S."/>
            <person name="Shea T."/>
            <person name="Shenoy N."/>
            <person name="Sisk P."/>
            <person name="Stolte C."/>
            <person name="Sykes S."/>
            <person name="White J."/>
            <person name="Yandava C."/>
            <person name="Haas B."/>
            <person name="Nusbaum C."/>
            <person name="Birren B."/>
        </authorList>
    </citation>
    <scope>NUCLEOTIDE SEQUENCE [LARGE SCALE GENOMIC DNA]</scope>
    <source>
        <strain evidence="8">ATCC 50818</strain>
    </source>
</reference>
<dbReference type="PRINTS" id="PR00375">
    <property type="entry name" value="HUNTINGTIN"/>
</dbReference>
<feature type="compositionally biased region" description="Low complexity" evidence="7">
    <location>
        <begin position="1849"/>
        <end position="1871"/>
    </location>
</feature>
<evidence type="ECO:0000256" key="4">
    <source>
        <dbReference type="ARBA" id="ARBA00007153"/>
    </source>
</evidence>
<keyword evidence="9" id="KW-1185">Reference proteome</keyword>
<keyword evidence="5" id="KW-0963">Cytoplasm</keyword>
<feature type="compositionally biased region" description="Low complexity" evidence="7">
    <location>
        <begin position="1041"/>
        <end position="1053"/>
    </location>
</feature>
<evidence type="ECO:0000256" key="3">
    <source>
        <dbReference type="ARBA" id="ARBA00004496"/>
    </source>
</evidence>
<dbReference type="RefSeq" id="XP_004998137.1">
    <property type="nucleotide sequence ID" value="XM_004998080.1"/>
</dbReference>
<dbReference type="InterPro" id="IPR028426">
    <property type="entry name" value="Huntingtin_fam"/>
</dbReference>
<accession>F2TX52</accession>
<comment type="function">
    <text evidence="1">May play a role in microtubule-mediated transport or vesicle function.</text>
</comment>
<dbReference type="Proteomes" id="UP000007799">
    <property type="component" value="Unassembled WGS sequence"/>
</dbReference>
<dbReference type="InterPro" id="IPR011989">
    <property type="entry name" value="ARM-like"/>
</dbReference>
<gene>
    <name evidence="8" type="ORF">PTSG_00669</name>
</gene>
<evidence type="ECO:0000256" key="7">
    <source>
        <dbReference type="SAM" id="MobiDB-lite"/>
    </source>
</evidence>
<comment type="similarity">
    <text evidence="4">Belongs to the huntingtin family.</text>
</comment>
<feature type="compositionally biased region" description="Basic and acidic residues" evidence="7">
    <location>
        <begin position="2051"/>
        <end position="2062"/>
    </location>
</feature>
<dbReference type="KEGG" id="sre:PTSG_00669"/>
<dbReference type="PANTHER" id="PTHR10170">
    <property type="entry name" value="HUNTINGTON DISEASE PROTEIN"/>
    <property type="match status" value="1"/>
</dbReference>
<dbReference type="Gene3D" id="1.25.10.10">
    <property type="entry name" value="Leucine-rich Repeat Variant"/>
    <property type="match status" value="2"/>
</dbReference>
<dbReference type="STRING" id="946362.F2TX52"/>
<evidence type="ECO:0000256" key="1">
    <source>
        <dbReference type="ARBA" id="ARBA00002907"/>
    </source>
</evidence>
<feature type="compositionally biased region" description="Basic and acidic residues" evidence="7">
    <location>
        <begin position="803"/>
        <end position="813"/>
    </location>
</feature>
<feature type="region of interest" description="Disordered" evidence="7">
    <location>
        <begin position="1832"/>
        <end position="1874"/>
    </location>
</feature>
<evidence type="ECO:0000256" key="5">
    <source>
        <dbReference type="ARBA" id="ARBA00022490"/>
    </source>
</evidence>
<feature type="compositionally biased region" description="Low complexity" evidence="7">
    <location>
        <begin position="2751"/>
        <end position="2768"/>
    </location>
</feature>
<evidence type="ECO:0000256" key="6">
    <source>
        <dbReference type="ARBA" id="ARBA00023242"/>
    </source>
</evidence>
<dbReference type="EMBL" id="GL832956">
    <property type="protein sequence ID" value="EGD75961.1"/>
    <property type="molecule type" value="Genomic_DNA"/>
</dbReference>
<dbReference type="SUPFAM" id="SSF48371">
    <property type="entry name" value="ARM repeat"/>
    <property type="match status" value="2"/>
</dbReference>
<keyword evidence="6" id="KW-0539">Nucleus</keyword>
<dbReference type="InterPro" id="IPR000091">
    <property type="entry name" value="Huntingtin"/>
</dbReference>
<comment type="subcellular location">
    <subcellularLocation>
        <location evidence="3">Cytoplasm</location>
    </subcellularLocation>
    <subcellularLocation>
        <location evidence="2">Nucleus</location>
    </subcellularLocation>
</comment>
<dbReference type="PANTHER" id="PTHR10170:SF10">
    <property type="entry name" value="HUNTINGTIN"/>
    <property type="match status" value="1"/>
</dbReference>
<feature type="region of interest" description="Disordered" evidence="7">
    <location>
        <begin position="2043"/>
        <end position="2063"/>
    </location>
</feature>
<dbReference type="Pfam" id="PF20926">
    <property type="entry name" value="Htt_N-HEAT_1"/>
    <property type="match status" value="1"/>
</dbReference>
<evidence type="ECO:0000256" key="2">
    <source>
        <dbReference type="ARBA" id="ARBA00004123"/>
    </source>
</evidence>
<dbReference type="InterPro" id="IPR016024">
    <property type="entry name" value="ARM-type_fold"/>
</dbReference>
<dbReference type="InParanoid" id="F2TX52"/>
<feature type="region of interest" description="Disordered" evidence="7">
    <location>
        <begin position="803"/>
        <end position="873"/>
    </location>
</feature>
<feature type="compositionally biased region" description="Polar residues" evidence="7">
    <location>
        <begin position="1055"/>
        <end position="1068"/>
    </location>
</feature>
<dbReference type="OrthoDB" id="10065698at2759"/>
<proteinExistence type="inferred from homology"/>
<dbReference type="GO" id="GO:0005737">
    <property type="term" value="C:cytoplasm"/>
    <property type="evidence" value="ECO:0007669"/>
    <property type="project" value="UniProtKB-SubCell"/>
</dbReference>
<dbReference type="eggNOG" id="ENOG502QR1D">
    <property type="taxonomic scope" value="Eukaryota"/>
</dbReference>
<dbReference type="GO" id="GO:0005634">
    <property type="term" value="C:nucleus"/>
    <property type="evidence" value="ECO:0007669"/>
    <property type="project" value="UniProtKB-SubCell"/>
</dbReference>
<organism evidence="9">
    <name type="scientific">Salpingoeca rosetta (strain ATCC 50818 / BSB-021)</name>
    <dbReference type="NCBI Taxonomy" id="946362"/>
    <lineage>
        <taxon>Eukaryota</taxon>
        <taxon>Choanoflagellata</taxon>
        <taxon>Craspedida</taxon>
        <taxon>Salpingoecidae</taxon>
        <taxon>Salpingoeca</taxon>
    </lineage>
</organism>
<feature type="region of interest" description="Disordered" evidence="7">
    <location>
        <begin position="2749"/>
        <end position="2795"/>
    </location>
</feature>
<evidence type="ECO:0000313" key="8">
    <source>
        <dbReference type="EMBL" id="EGD75961.1"/>
    </source>
</evidence>
<dbReference type="InterPro" id="IPR024613">
    <property type="entry name" value="Huntingtin_N_HEAT_rpt-2"/>
</dbReference>
<name>F2TX52_SALR5</name>
<dbReference type="InterPro" id="IPR048411">
    <property type="entry name" value="Htt_N_HEAT_rpt-1"/>
</dbReference>
<feature type="compositionally biased region" description="Low complexity" evidence="7">
    <location>
        <begin position="377"/>
        <end position="401"/>
    </location>
</feature>
<sequence length="2865" mass="317195">MSERMRKLYTLLETAPKSSNHDTPAKKSERMAACTSLSDAVCSRQNKAGEDFKRLLQLTIEGLLIACADVDSDVRLQADECLNRTIKNLMEAHLPILQVALLKVIKKKEGVAPKSLRTALNKFAELAHLVKPTKREAFVNTFVPNLERILAQDNESVQETAAVCMSKIFEALGLFVQDVDISKLLRALLKNMKSPSPTIRRAASDAAIAICRNSRTPLHHIQQLTNSLFSLFQDDADADDKMKDHATLGKLLAFRKVMITHQQVSKEWGSTEHLLDEPLLERLFELLFSCLDGKNHNVVTSALETLQQLLSVLRRELLSWYRNPERSVPLLQKLSSFLQKGAKHRVSVTALAISCLGQMLTFEPSFFRALVVENAPKPAKKPSASGTSASPSATATTAATGEVGGGDAEEAKVPLAELLVRFQFHDDPLLRGNCYTAISVLLKASLARKHYVFDFVPAPTGESPFPYDECDGHYALSTLCARLVEGLNDPISTVVRSVMLGLRDCVPSMLRSTLGALGVEMLQYMLALRFSSYWLLKVDLADMIGEIDYVLVHYLEQEKRVPRHILDHLPTTTLSFPHRNRPLSSFNSRVQPMAIDTLMQLLGDEDQRVRAKAAHAFVRLTALLFFEEDWPGQDALAAVVERRATYLAGVATSISWFGDGEGNFNRETHLDVPRANLSRIIDMLVQQLRTAQSKFALAGCYHALHTLTSTTELPMEVRYTPASDSPGNPAVYVGDILPLALDHLTLSTVLTDTAMHVDIMALVATIVRRADRSFMEPHFHDLVAHVMRILNICVHVVENRAPNAKDARPERRRTTVSASHGSVVSGSVSSTAATTSPRPRTATEVDISSASFTHRHHAQQESASSPLSMPAPVDDFSGREGRIGAFAHLKHYVELYDLLNATFKASKITLKAEETSKFGDMVRVTLEVLASLVVVEGSAFQQMAQEVIGYLQALMAAEPHNVLVCVHKLIVNLFGSPSSRASARFGRMGGQSSLELQSLDDELDAIADEQFAQQPNTGFFERCIGVTRTHLSDLHLRMSRVSDSSQSKTVDSSMRQRASMSPSRSAGSANRDRMLQFVRQIEPLVLKAMNSYTSTSSIPLQQQIIWLLCRLMTLKVTYTVLDPNQVLVRCLVKQIGLVKSGNVRSAQILLPYVFQFFLLLVNEKGVSLTMEQVVRMASEVIESKHLKPQETLSAFKPFIRYFFVEQAHSYRPSTPAVQEQQQHVVKTLLGRLSDPAVQDQAAILLRAVRHDPDQWKKYSRQFVDSMLPLLSKGKTETRGVRALQTLHRLFESVAPQALRPAKILLRCMFDSILPNIKIPSYITAPDMERERPRSLYAWLPAVLAVMKVLRTTKETELLAGLQSVLLLDTDEERALALVECLFKVIVLVGRHFTHPTTSRSEVLSQQFAQLLQFVYGLVDTCGRQPSSVVFRAAQEAVTRVHETVDGLMDLVIYSNPLIAVYWYQLYGRLHPTRMTRPDEVFGCLRTLETTVPTSVNFGRDIAARGAFLLLCERWALQFAEFSPEDHMSVVALLESNKSSWGQLLLRMSAETPVSQTITHLLCDPYAPHYTAAVEAVSHLWAALHEHSAMTRVQQQMLDQALASRLCKAPASVPLLEMVIQRAIVHNTRAPFVCASADLLIRRRLDDLDLTNRTVAAHLRDIVAPIKSRCPRTYKCLCAALEETSTTMPSPAPEPGAKAQATVEALLGQEPAQSWWDIAFSLVTTTAGRQYPISSIVHLLLSGTPDEFKLLIEHESFDARYLQPLIKGACEGLRSESHLVTCERQWFVRSDNPGATQEASTSSVVKLGQLIVILKRVILARLQRLLQQKKEQQQQQQQQQHEQRQREQGEQQTPASSPSSPSSSSSSSSSSPTPVMLSRVGADVLRAVGALAELHTQASGLRAIWQWKLVRDTTTDEFGDLNDEVRAALDILPEHARALAEAAVCAVEEVNVRLHQHTSMPLPLWPVTVALDTVVLILKHPGVKTHLVREAPDELTPLGIELISSTVDVAYDLFRYTTLSRLPPHPRDPVSRLDLQERLEGDDMYGADADDQEHKKPSEEAAETRVSGLTLLTLHRLGLLTKESTNVLSPRAVGRLLNQYGGRDETLPHFFRLSLNAVVANVAPLVMTSMQQYALCCNPESCKPSSRIVTFLQQLQVSEGVGMRRELLQDDHVAQGLAHRVRIIGFRNTSEEALGLLWTWLRDIVELRDDQLTRESRETTTLLAVRSLTTVLSMIDPEAHTSVFPPYLEVENSLSSYLETVAGLYLHRVHLMQRFDYMATHGTTWRQLGRRMTQISPDDTAKSVSSLRRCVDEHAASGELQCHRFLIYLPQVIEMCLSLVQRDSQAIKILNGACEALHVLLDKVHDAKQLSDIAVVLFDLANSELIADDHIVLRSVIPILCKLQAINHDGDHRRLELISNMLHTALGSQLPSVRMAALTGIKYLAQGHLSLAALPFIDHVRDAVQVLTKHALLEHSQITAATTAWVPRLFWARAFDAAIQVIISFPEEADKANLTYDLTADLSSMCLAPGNLSEASYSRTLSALVRLVLSFVLDSRETDALLTLAGNVNNRSGLFSLLDVSETVCATALLYSKDEYLIHEQLGDASPRAVVERLPLNFGDRITRMVETVVDEPSALVLARSLSFLLTDFWPARQILQMVMAQWTKPQEGPTFMSDVRSRLIAHAHITYHVFARMLSLGFGAAVAEWVCLSLPNVLRGQHWREACICLFSAACGDARQRSLLFLALGSTTTGPSSRVSSMSSSPAPAPVSTQRADGFPVGSGGDRVGEGESGSSSAATAGAATAADMATAKRVDLDRVFLMAGLMFFNSGLLSEEAVHALVNVCSASEQPLCQALVRGCLACTEANS</sequence>
<evidence type="ECO:0000313" key="9">
    <source>
        <dbReference type="Proteomes" id="UP000007799"/>
    </source>
</evidence>
<protein>
    <submittedName>
        <fullName evidence="8">Uncharacterized protein</fullName>
    </submittedName>
</protein>
<dbReference type="GeneID" id="16078733"/>
<feature type="region of interest" description="Disordered" evidence="7">
    <location>
        <begin position="377"/>
        <end position="406"/>
    </location>
</feature>
<feature type="region of interest" description="Disordered" evidence="7">
    <location>
        <begin position="1039"/>
        <end position="1070"/>
    </location>
</feature>
<feature type="compositionally biased region" description="Low complexity" evidence="7">
    <location>
        <begin position="815"/>
        <end position="842"/>
    </location>
</feature>
<dbReference type="FunCoup" id="F2TX52">
    <property type="interactions" value="1176"/>
</dbReference>